<evidence type="ECO:0000259" key="2">
    <source>
        <dbReference type="Pfam" id="PF13649"/>
    </source>
</evidence>
<dbReference type="EMBL" id="KQ964248">
    <property type="protein sequence ID" value="KXJ92644.1"/>
    <property type="molecule type" value="Genomic_DNA"/>
</dbReference>
<dbReference type="STRING" id="196109.A0A136J660"/>
<feature type="compositionally biased region" description="Low complexity" evidence="1">
    <location>
        <begin position="192"/>
        <end position="220"/>
    </location>
</feature>
<evidence type="ECO:0000313" key="3">
    <source>
        <dbReference type="EMBL" id="KXJ92644.1"/>
    </source>
</evidence>
<gene>
    <name evidence="3" type="ORF">Micbo1qcDRAFT_194040</name>
</gene>
<feature type="compositionally biased region" description="Low complexity" evidence="1">
    <location>
        <begin position="261"/>
        <end position="272"/>
    </location>
</feature>
<feature type="region of interest" description="Disordered" evidence="1">
    <location>
        <begin position="115"/>
        <end position="242"/>
    </location>
</feature>
<reference evidence="4" key="1">
    <citation type="submission" date="2016-02" db="EMBL/GenBank/DDBJ databases">
        <title>Draft genome sequence of Microdochium bolleyi, a fungal endophyte of beachgrass.</title>
        <authorList>
            <consortium name="DOE Joint Genome Institute"/>
            <person name="David A.S."/>
            <person name="May G."/>
            <person name="Haridas S."/>
            <person name="Lim J."/>
            <person name="Wang M."/>
            <person name="Labutti K."/>
            <person name="Lipzen A."/>
            <person name="Barry K."/>
            <person name="Grigoriev I.V."/>
        </authorList>
    </citation>
    <scope>NUCLEOTIDE SEQUENCE [LARGE SCALE GENOMIC DNA]</scope>
    <source>
        <strain evidence="4">J235TASD1</strain>
    </source>
</reference>
<feature type="compositionally biased region" description="Low complexity" evidence="1">
    <location>
        <begin position="115"/>
        <end position="124"/>
    </location>
</feature>
<proteinExistence type="predicted"/>
<dbReference type="Proteomes" id="UP000070501">
    <property type="component" value="Unassembled WGS sequence"/>
</dbReference>
<accession>A0A136J660</accession>
<feature type="compositionally biased region" description="Basic residues" evidence="1">
    <location>
        <begin position="165"/>
        <end position="174"/>
    </location>
</feature>
<feature type="compositionally biased region" description="Pro residues" evidence="1">
    <location>
        <begin position="221"/>
        <end position="233"/>
    </location>
</feature>
<dbReference type="OrthoDB" id="2013972at2759"/>
<dbReference type="InterPro" id="IPR029063">
    <property type="entry name" value="SAM-dependent_MTases_sf"/>
</dbReference>
<feature type="region of interest" description="Disordered" evidence="1">
    <location>
        <begin position="367"/>
        <end position="405"/>
    </location>
</feature>
<dbReference type="CDD" id="cd02440">
    <property type="entry name" value="AdoMet_MTases"/>
    <property type="match status" value="1"/>
</dbReference>
<feature type="domain" description="Methyltransferase" evidence="2">
    <location>
        <begin position="514"/>
        <end position="617"/>
    </location>
</feature>
<dbReference type="InterPro" id="IPR041698">
    <property type="entry name" value="Methyltransf_25"/>
</dbReference>
<feature type="compositionally biased region" description="Basic residues" evidence="1">
    <location>
        <begin position="146"/>
        <end position="158"/>
    </location>
</feature>
<keyword evidence="4" id="KW-1185">Reference proteome</keyword>
<sequence length="839" mass="90063">MDGALGMMPTADMVEVYRRIKKPSGTKASKKEHALVGIRGAKSAVKASGRGRGFHSRKSSESLGPEPPAKPSPPTAELGSSRTESVKHRAATSTSTGLAGKGAVVERARPGAAAADGANSVASRGPALVSPAPGAGAAHLGSSTHHQPHLHHRHHHHPVSPGPQHSHHPHHPHHDHAASASLRQSTRDHNTSSAARLPADSSSLPSSSSPAATQHTFFSPSSPPRTPPFPPTSSPTSRKHHIPFSLSPISAAAVAVQQNRSSALTSPTAASLDRATRPVRPTPGGADHYTNKALPVLRNQDSDTSEHARFRSRPRAASAAAATAHPSRQSPLRTKQLPQLPGTPLPVHHGGELKHAIRRGSIDDIVPELGRPRHHKHSSRSQQQHRPSHPPSPKVDGVPMPTPTNAHLMLAPLRSTTSGTMGSLAGDTLVPSAAGSSVSVSTSSTATRTTRHLGPKPLVVRNNRTYINDPSLPYPLPVDLQELHRQSLRTLLLFQLLGGPITSPVFAKKAPLRVLEVGCGSGFWSMMCHRYFDQKGFKVSFTGMDVIPLCGSGLDPNSKPDNDMNWRFVQHDVRNVPWPFADGEFDLVMAKDMCLVAGPSDSPEIWDENIRVTAPGGVLELWETDHTIRMLRPHAPVAKGRARPADEEDSEEEEDEVAKLGVYTITSNTPLSPPTNTFLSDYNGWITKALDKRGLSAVPNTQMTPWLLQEAESLTDISSIRLAVPLSEIRWEREGVGGVVTKGDGKSYIDSSKGKYRAGDAKGGSKTLTELQTALRRTALETVVGLIHSFEPILRETSSKSQDEWDGWVGKMMNDLMREGGTSWGECLEVGAWSAKKRG</sequence>
<feature type="compositionally biased region" description="Low complexity" evidence="1">
    <location>
        <begin position="315"/>
        <end position="328"/>
    </location>
</feature>
<feature type="region of interest" description="Disordered" evidence="1">
    <location>
        <begin position="21"/>
        <end position="103"/>
    </location>
</feature>
<name>A0A136J660_9PEZI</name>
<feature type="compositionally biased region" description="Basic and acidic residues" evidence="1">
    <location>
        <begin position="300"/>
        <end position="309"/>
    </location>
</feature>
<feature type="region of interest" description="Disordered" evidence="1">
    <location>
        <begin position="258"/>
        <end position="352"/>
    </location>
</feature>
<dbReference type="SUPFAM" id="SSF53335">
    <property type="entry name" value="S-adenosyl-L-methionine-dependent methyltransferases"/>
    <property type="match status" value="1"/>
</dbReference>
<organism evidence="3 4">
    <name type="scientific">Microdochium bolleyi</name>
    <dbReference type="NCBI Taxonomy" id="196109"/>
    <lineage>
        <taxon>Eukaryota</taxon>
        <taxon>Fungi</taxon>
        <taxon>Dikarya</taxon>
        <taxon>Ascomycota</taxon>
        <taxon>Pezizomycotina</taxon>
        <taxon>Sordariomycetes</taxon>
        <taxon>Xylariomycetidae</taxon>
        <taxon>Xylariales</taxon>
        <taxon>Microdochiaceae</taxon>
        <taxon>Microdochium</taxon>
    </lineage>
</organism>
<dbReference type="Pfam" id="PF13649">
    <property type="entry name" value="Methyltransf_25"/>
    <property type="match status" value="1"/>
</dbReference>
<dbReference type="InParanoid" id="A0A136J660"/>
<evidence type="ECO:0000256" key="1">
    <source>
        <dbReference type="SAM" id="MobiDB-lite"/>
    </source>
</evidence>
<dbReference type="AlphaFoldDB" id="A0A136J660"/>
<protein>
    <recommendedName>
        <fullName evidence="2">Methyltransferase domain-containing protein</fullName>
    </recommendedName>
</protein>
<dbReference type="Gene3D" id="3.40.50.150">
    <property type="entry name" value="Vaccinia Virus protein VP39"/>
    <property type="match status" value="1"/>
</dbReference>
<feature type="compositionally biased region" description="Pro residues" evidence="1">
    <location>
        <begin position="65"/>
        <end position="74"/>
    </location>
</feature>
<evidence type="ECO:0000313" key="4">
    <source>
        <dbReference type="Proteomes" id="UP000070501"/>
    </source>
</evidence>